<dbReference type="Proteomes" id="UP000036923">
    <property type="component" value="Unassembled WGS sequence"/>
</dbReference>
<dbReference type="Pfam" id="PF12838">
    <property type="entry name" value="Fer4_7"/>
    <property type="match status" value="1"/>
</dbReference>
<evidence type="ECO:0000256" key="2">
    <source>
        <dbReference type="ARBA" id="ARBA00022723"/>
    </source>
</evidence>
<protein>
    <submittedName>
        <fullName evidence="6">4Fe-4S ferredoxin, iron-sulpur binding domain-containing protein</fullName>
    </submittedName>
</protein>
<dbReference type="InterPro" id="IPR017900">
    <property type="entry name" value="4Fe4S_Fe_S_CS"/>
</dbReference>
<dbReference type="eggNOG" id="COG0437">
    <property type="taxonomic scope" value="Bacteria"/>
</dbReference>
<dbReference type="EMBL" id="LGTC01000001">
    <property type="protein sequence ID" value="KNY28417.1"/>
    <property type="molecule type" value="Genomic_DNA"/>
</dbReference>
<evidence type="ECO:0000313" key="7">
    <source>
        <dbReference type="Proteomes" id="UP000036923"/>
    </source>
</evidence>
<accession>A0A0L6JSL7</accession>
<name>A0A0L6JSL7_9FIRM</name>
<sequence>MPKILKTDGMNKCIGCFTCMLVCSGVNQQNHSISKSAIKIRTSGGLQGKFVVDVCIACKDERACAEACPSGALEKRPGGGVVLKKDKCIGCKKCVDACIVSAVHFDDDEHKPIICKHCGVCAKFCPHECLRMEDVPNDL</sequence>
<keyword evidence="7" id="KW-1185">Reference proteome</keyword>
<dbReference type="InterPro" id="IPR017896">
    <property type="entry name" value="4Fe4S_Fe-S-bd"/>
</dbReference>
<dbReference type="SUPFAM" id="SSF54862">
    <property type="entry name" value="4Fe-4S ferredoxins"/>
    <property type="match status" value="1"/>
</dbReference>
<dbReference type="RefSeq" id="WP_242853080.1">
    <property type="nucleotide sequence ID" value="NZ_JQKC01000007.1"/>
</dbReference>
<evidence type="ECO:0000256" key="1">
    <source>
        <dbReference type="ARBA" id="ARBA00022485"/>
    </source>
</evidence>
<organism evidence="6 7">
    <name type="scientific">Pseudobacteroides cellulosolvens ATCC 35603 = DSM 2933</name>
    <dbReference type="NCBI Taxonomy" id="398512"/>
    <lineage>
        <taxon>Bacteria</taxon>
        <taxon>Bacillati</taxon>
        <taxon>Bacillota</taxon>
        <taxon>Clostridia</taxon>
        <taxon>Eubacteriales</taxon>
        <taxon>Oscillospiraceae</taxon>
        <taxon>Pseudobacteroides</taxon>
    </lineage>
</organism>
<dbReference type="STRING" id="398512.Bccel_3691"/>
<evidence type="ECO:0000256" key="3">
    <source>
        <dbReference type="ARBA" id="ARBA00023004"/>
    </source>
</evidence>
<dbReference type="InterPro" id="IPR050294">
    <property type="entry name" value="RnfB_subfamily"/>
</dbReference>
<feature type="domain" description="4Fe-4S ferredoxin-type" evidence="5">
    <location>
        <begin position="79"/>
        <end position="108"/>
    </location>
</feature>
<proteinExistence type="predicted"/>
<gene>
    <name evidence="6" type="ORF">Bccel_3691</name>
</gene>
<dbReference type="GO" id="GO:0046872">
    <property type="term" value="F:metal ion binding"/>
    <property type="evidence" value="ECO:0007669"/>
    <property type="project" value="UniProtKB-KW"/>
</dbReference>
<dbReference type="PANTHER" id="PTHR42859:SF15">
    <property type="entry name" value="IRON-SULFUR CLUSTER BINDING PROTEIN"/>
    <property type="match status" value="1"/>
</dbReference>
<keyword evidence="4" id="KW-0411">Iron-sulfur</keyword>
<dbReference type="AlphaFoldDB" id="A0A0L6JSL7"/>
<comment type="caution">
    <text evidence="6">The sequence shown here is derived from an EMBL/GenBank/DDBJ whole genome shotgun (WGS) entry which is preliminary data.</text>
</comment>
<keyword evidence="1" id="KW-0004">4Fe-4S</keyword>
<keyword evidence="2" id="KW-0479">Metal-binding</keyword>
<dbReference type="GO" id="GO:0051539">
    <property type="term" value="F:4 iron, 4 sulfur cluster binding"/>
    <property type="evidence" value="ECO:0007669"/>
    <property type="project" value="UniProtKB-KW"/>
</dbReference>
<keyword evidence="3" id="KW-0408">Iron</keyword>
<evidence type="ECO:0000259" key="5">
    <source>
        <dbReference type="PROSITE" id="PS51379"/>
    </source>
</evidence>
<evidence type="ECO:0000313" key="6">
    <source>
        <dbReference type="EMBL" id="KNY28417.1"/>
    </source>
</evidence>
<feature type="domain" description="4Fe-4S ferredoxin-type" evidence="5">
    <location>
        <begin position="48"/>
        <end position="78"/>
    </location>
</feature>
<dbReference type="PROSITE" id="PS51379">
    <property type="entry name" value="4FE4S_FER_2"/>
    <property type="match status" value="3"/>
</dbReference>
<dbReference type="Pfam" id="PF12800">
    <property type="entry name" value="Fer4_4"/>
    <property type="match status" value="1"/>
</dbReference>
<evidence type="ECO:0000256" key="4">
    <source>
        <dbReference type="ARBA" id="ARBA00023014"/>
    </source>
</evidence>
<dbReference type="PANTHER" id="PTHR42859">
    <property type="entry name" value="OXIDOREDUCTASE"/>
    <property type="match status" value="1"/>
</dbReference>
<reference evidence="7" key="1">
    <citation type="submission" date="2015-07" db="EMBL/GenBank/DDBJ databases">
        <title>Near-Complete Genome Sequence of the Cellulolytic Bacterium Bacteroides (Pseudobacteroides) cellulosolvens ATCC 35603.</title>
        <authorList>
            <person name="Dassa B."/>
            <person name="Utturkar S.M."/>
            <person name="Klingeman D.M."/>
            <person name="Hurt R.A."/>
            <person name="Keller M."/>
            <person name="Xu J."/>
            <person name="Reddy Y.H.K."/>
            <person name="Borovok I."/>
            <person name="Grinberg I.R."/>
            <person name="Lamed R."/>
            <person name="Zhivin O."/>
            <person name="Bayer E.A."/>
            <person name="Brown S.D."/>
        </authorList>
    </citation>
    <scope>NUCLEOTIDE SEQUENCE [LARGE SCALE GENOMIC DNA]</scope>
    <source>
        <strain evidence="7">DSM 2933</strain>
    </source>
</reference>
<dbReference type="Gene3D" id="3.30.70.20">
    <property type="match status" value="2"/>
</dbReference>
<dbReference type="PROSITE" id="PS00198">
    <property type="entry name" value="4FE4S_FER_1"/>
    <property type="match status" value="1"/>
</dbReference>
<dbReference type="CDD" id="cd16370">
    <property type="entry name" value="DMSOR_beta_like"/>
    <property type="match status" value="1"/>
</dbReference>
<feature type="domain" description="4Fe-4S ferredoxin-type" evidence="5">
    <location>
        <begin position="115"/>
        <end position="135"/>
    </location>
</feature>